<dbReference type="Pfam" id="PF04736">
    <property type="entry name" value="Eclosion"/>
    <property type="match status" value="1"/>
</dbReference>
<dbReference type="HOGENOM" id="CLU_1789059_0_0_1"/>
<dbReference type="InterPro" id="IPR006825">
    <property type="entry name" value="Eclosion"/>
</dbReference>
<dbReference type="AlphaFoldDB" id="T1GL51"/>
<dbReference type="EnsemblMetazoa" id="MESCA004241-RA">
    <property type="protein sequence ID" value="MESCA004241-PA"/>
    <property type="gene ID" value="MESCA004241"/>
</dbReference>
<evidence type="ECO:0000313" key="1">
    <source>
        <dbReference type="EnsemblMetazoa" id="MESCA004241-PA"/>
    </source>
</evidence>
<reference evidence="1" key="2">
    <citation type="submission" date="2015-06" db="UniProtKB">
        <authorList>
            <consortium name="EnsemblMetazoa"/>
        </authorList>
    </citation>
    <scope>IDENTIFICATION</scope>
</reference>
<evidence type="ECO:0000313" key="2">
    <source>
        <dbReference type="Proteomes" id="UP000015102"/>
    </source>
</evidence>
<proteinExistence type="predicted"/>
<name>T1GL51_MEGSC</name>
<dbReference type="Proteomes" id="UP000015102">
    <property type="component" value="Unassembled WGS sequence"/>
</dbReference>
<sequence length="145" mass="16629">MRMQQKKHHNLINLAIKVETLSQKKSVFHKLLPKNHNNMLSKTIVSIFVLTLVAAATSIESSDLFTFEPSSTNSFTYTKRFDPMSGLDFVSICLSNCSRCKQIFGEFFLDRKCEESFSSIKDKLSQTVRTIILLLLLSEFEEIIQ</sequence>
<dbReference type="GO" id="GO:0008255">
    <property type="term" value="F:ecdysis-triggering hormone activity"/>
    <property type="evidence" value="ECO:0007669"/>
    <property type="project" value="InterPro"/>
</dbReference>
<dbReference type="EMBL" id="CAQQ02047626">
    <property type="status" value="NOT_ANNOTATED_CDS"/>
    <property type="molecule type" value="Genomic_DNA"/>
</dbReference>
<protein>
    <submittedName>
        <fullName evidence="1">Uncharacterized protein</fullName>
    </submittedName>
</protein>
<reference evidence="2" key="1">
    <citation type="submission" date="2013-02" db="EMBL/GenBank/DDBJ databases">
        <authorList>
            <person name="Hughes D."/>
        </authorList>
    </citation>
    <scope>NUCLEOTIDE SEQUENCE</scope>
    <source>
        <strain>Durham</strain>
        <strain evidence="2">NC isolate 2 -- Noor lab</strain>
    </source>
</reference>
<keyword evidence="2" id="KW-1185">Reference proteome</keyword>
<accession>T1GL51</accession>
<dbReference type="GO" id="GO:0018990">
    <property type="term" value="P:ecdysis, chitin-based cuticle"/>
    <property type="evidence" value="ECO:0007669"/>
    <property type="project" value="InterPro"/>
</dbReference>
<dbReference type="GO" id="GO:0007218">
    <property type="term" value="P:neuropeptide signaling pathway"/>
    <property type="evidence" value="ECO:0007669"/>
    <property type="project" value="InterPro"/>
</dbReference>
<organism evidence="1 2">
    <name type="scientific">Megaselia scalaris</name>
    <name type="common">Humpbacked fly</name>
    <name type="synonym">Phora scalaris</name>
    <dbReference type="NCBI Taxonomy" id="36166"/>
    <lineage>
        <taxon>Eukaryota</taxon>
        <taxon>Metazoa</taxon>
        <taxon>Ecdysozoa</taxon>
        <taxon>Arthropoda</taxon>
        <taxon>Hexapoda</taxon>
        <taxon>Insecta</taxon>
        <taxon>Pterygota</taxon>
        <taxon>Neoptera</taxon>
        <taxon>Endopterygota</taxon>
        <taxon>Diptera</taxon>
        <taxon>Brachycera</taxon>
        <taxon>Muscomorpha</taxon>
        <taxon>Platypezoidea</taxon>
        <taxon>Phoridae</taxon>
        <taxon>Megaseliini</taxon>
        <taxon>Megaselia</taxon>
    </lineage>
</organism>
<dbReference type="STRING" id="36166.T1GL51"/>